<evidence type="ECO:0000256" key="2">
    <source>
        <dbReference type="ARBA" id="ARBA00022741"/>
    </source>
</evidence>
<keyword evidence="2" id="KW-0547">Nucleotide-binding</keyword>
<gene>
    <name evidence="5" type="primary">ytrE_1</name>
    <name evidence="5" type="ORF">AMURIS_01232</name>
</gene>
<feature type="domain" description="ABC transporter" evidence="4">
    <location>
        <begin position="5"/>
        <end position="223"/>
    </location>
</feature>
<dbReference type="SUPFAM" id="SSF52540">
    <property type="entry name" value="P-loop containing nucleoside triphosphate hydrolases"/>
    <property type="match status" value="1"/>
</dbReference>
<dbReference type="CDD" id="cd03255">
    <property type="entry name" value="ABC_MJ0796_LolCDE_FtsE"/>
    <property type="match status" value="1"/>
</dbReference>
<dbReference type="InterPro" id="IPR017871">
    <property type="entry name" value="ABC_transporter-like_CS"/>
</dbReference>
<evidence type="ECO:0000313" key="5">
    <source>
        <dbReference type="EMBL" id="SOY28523.1"/>
    </source>
</evidence>
<name>A0A2K4ZDJ4_9FIRM</name>
<reference evidence="5 6" key="1">
    <citation type="submission" date="2018-01" db="EMBL/GenBank/DDBJ databases">
        <authorList>
            <person name="Gaut B.S."/>
            <person name="Morton B.R."/>
            <person name="Clegg M.T."/>
            <person name="Duvall M.R."/>
        </authorList>
    </citation>
    <scope>NUCLEOTIDE SEQUENCE [LARGE SCALE GENOMIC DNA]</scope>
    <source>
        <strain evidence="5">GP69</strain>
    </source>
</reference>
<evidence type="ECO:0000313" key="6">
    <source>
        <dbReference type="Proteomes" id="UP000236311"/>
    </source>
</evidence>
<dbReference type="GO" id="GO:0016887">
    <property type="term" value="F:ATP hydrolysis activity"/>
    <property type="evidence" value="ECO:0007669"/>
    <property type="project" value="InterPro"/>
</dbReference>
<dbReference type="InterPro" id="IPR015854">
    <property type="entry name" value="ABC_transpr_LolD-like"/>
</dbReference>
<dbReference type="FunFam" id="3.40.50.300:FF:000032">
    <property type="entry name" value="Export ABC transporter ATP-binding protein"/>
    <property type="match status" value="1"/>
</dbReference>
<evidence type="ECO:0000256" key="3">
    <source>
        <dbReference type="ARBA" id="ARBA00022840"/>
    </source>
</evidence>
<organism evidence="5 6">
    <name type="scientific">Acetatifactor muris</name>
    <dbReference type="NCBI Taxonomy" id="879566"/>
    <lineage>
        <taxon>Bacteria</taxon>
        <taxon>Bacillati</taxon>
        <taxon>Bacillota</taxon>
        <taxon>Clostridia</taxon>
        <taxon>Lachnospirales</taxon>
        <taxon>Lachnospiraceae</taxon>
        <taxon>Acetatifactor</taxon>
    </lineage>
</organism>
<keyword evidence="3 5" id="KW-0067">ATP-binding</keyword>
<keyword evidence="6" id="KW-1185">Reference proteome</keyword>
<protein>
    <submittedName>
        <fullName evidence="5">ABC transporter ATP-binding protein YtrE</fullName>
    </submittedName>
</protein>
<sequence length="224" mass="24538">MERIIAAKGIKKGFPVAGGDTFWALKGLDLEIAGGQLAILKGRSGSGKTTLMNILSALDYPTEGDVFFQGSNITRMSEKERGRLRRNRIGFVFQSVALVPMMTACENVEFALRMAGYKGNRRERVEECLKVVGLGSRLHHLPQELSGGEQQRVAIARAIAHRPEILFADEPTAELDTNTGLQVVKIFKDLASSEGVTIVMTTHDTGLMEIGDVVFQLEDGEFVE</sequence>
<proteinExistence type="predicted"/>
<dbReference type="RefSeq" id="WP_103238605.1">
    <property type="nucleotide sequence ID" value="NZ_JANJZD010000005.1"/>
</dbReference>
<dbReference type="InterPro" id="IPR017911">
    <property type="entry name" value="MacB-like_ATP-bd"/>
</dbReference>
<dbReference type="PANTHER" id="PTHR24220:SF86">
    <property type="entry name" value="ABC TRANSPORTER ABCH.1"/>
    <property type="match status" value="1"/>
</dbReference>
<keyword evidence="1" id="KW-0813">Transport</keyword>
<evidence type="ECO:0000256" key="1">
    <source>
        <dbReference type="ARBA" id="ARBA00022448"/>
    </source>
</evidence>
<evidence type="ECO:0000259" key="4">
    <source>
        <dbReference type="PROSITE" id="PS50893"/>
    </source>
</evidence>
<dbReference type="GO" id="GO:0098796">
    <property type="term" value="C:membrane protein complex"/>
    <property type="evidence" value="ECO:0007669"/>
    <property type="project" value="UniProtKB-ARBA"/>
</dbReference>
<dbReference type="InterPro" id="IPR027417">
    <property type="entry name" value="P-loop_NTPase"/>
</dbReference>
<dbReference type="PROSITE" id="PS00211">
    <property type="entry name" value="ABC_TRANSPORTER_1"/>
    <property type="match status" value="1"/>
</dbReference>
<dbReference type="GO" id="GO:0005886">
    <property type="term" value="C:plasma membrane"/>
    <property type="evidence" value="ECO:0007669"/>
    <property type="project" value="TreeGrafter"/>
</dbReference>
<dbReference type="InterPro" id="IPR003593">
    <property type="entry name" value="AAA+_ATPase"/>
</dbReference>
<dbReference type="InterPro" id="IPR003439">
    <property type="entry name" value="ABC_transporter-like_ATP-bd"/>
</dbReference>
<dbReference type="PANTHER" id="PTHR24220">
    <property type="entry name" value="IMPORT ATP-BINDING PROTEIN"/>
    <property type="match status" value="1"/>
</dbReference>
<dbReference type="PROSITE" id="PS50893">
    <property type="entry name" value="ABC_TRANSPORTER_2"/>
    <property type="match status" value="1"/>
</dbReference>
<dbReference type="Pfam" id="PF00005">
    <property type="entry name" value="ABC_tran"/>
    <property type="match status" value="1"/>
</dbReference>
<dbReference type="Gene3D" id="3.40.50.300">
    <property type="entry name" value="P-loop containing nucleotide triphosphate hydrolases"/>
    <property type="match status" value="1"/>
</dbReference>
<dbReference type="SMART" id="SM00382">
    <property type="entry name" value="AAA"/>
    <property type="match status" value="1"/>
</dbReference>
<accession>A0A2K4ZDJ4</accession>
<dbReference type="AlphaFoldDB" id="A0A2K4ZDJ4"/>
<dbReference type="Proteomes" id="UP000236311">
    <property type="component" value="Unassembled WGS sequence"/>
</dbReference>
<dbReference type="GO" id="GO:0022857">
    <property type="term" value="F:transmembrane transporter activity"/>
    <property type="evidence" value="ECO:0007669"/>
    <property type="project" value="TreeGrafter"/>
</dbReference>
<dbReference type="OrthoDB" id="9802264at2"/>
<dbReference type="GO" id="GO:0005524">
    <property type="term" value="F:ATP binding"/>
    <property type="evidence" value="ECO:0007669"/>
    <property type="project" value="UniProtKB-KW"/>
</dbReference>
<dbReference type="EMBL" id="OFSM01000005">
    <property type="protein sequence ID" value="SOY28523.1"/>
    <property type="molecule type" value="Genomic_DNA"/>
</dbReference>